<evidence type="ECO:0000256" key="2">
    <source>
        <dbReference type="ARBA" id="ARBA00023015"/>
    </source>
</evidence>
<dbReference type="PANTHER" id="PTHR24567">
    <property type="entry name" value="CRP FAMILY TRANSCRIPTIONAL REGULATORY PROTEIN"/>
    <property type="match status" value="1"/>
</dbReference>
<comment type="caution">
    <text evidence="8">The sequence shown here is derived from an EMBL/GenBank/DDBJ whole genome shotgun (WGS) entry which is preliminary data.</text>
</comment>
<evidence type="ECO:0000259" key="6">
    <source>
        <dbReference type="PROSITE" id="PS50042"/>
    </source>
</evidence>
<accession>A0A2T4L5Y0</accession>
<dbReference type="PANTHER" id="PTHR24567:SF28">
    <property type="entry name" value="LISTERIOLYSIN REGULATORY PROTEIN"/>
    <property type="match status" value="1"/>
</dbReference>
<dbReference type="InterPro" id="IPR000595">
    <property type="entry name" value="cNMP-bd_dom"/>
</dbReference>
<evidence type="ECO:0000259" key="7">
    <source>
        <dbReference type="PROSITE" id="PS51063"/>
    </source>
</evidence>
<evidence type="ECO:0000313" key="8">
    <source>
        <dbReference type="EMBL" id="PTE73233.1"/>
    </source>
</evidence>
<protein>
    <recommendedName>
        <fullName evidence="1">HTH-type transcriptional regulator ArcR</fullName>
    </recommendedName>
</protein>
<dbReference type="SUPFAM" id="SSF51206">
    <property type="entry name" value="cAMP-binding domain-like"/>
    <property type="match status" value="1"/>
</dbReference>
<evidence type="ECO:0000256" key="3">
    <source>
        <dbReference type="ARBA" id="ARBA00023125"/>
    </source>
</evidence>
<dbReference type="Proteomes" id="UP000242547">
    <property type="component" value="Unassembled WGS sequence"/>
</dbReference>
<keyword evidence="4" id="KW-0010">Activator</keyword>
<proteinExistence type="predicted"/>
<evidence type="ECO:0000256" key="5">
    <source>
        <dbReference type="ARBA" id="ARBA00023163"/>
    </source>
</evidence>
<keyword evidence="10" id="KW-1185">Reference proteome</keyword>
<dbReference type="Pfam" id="PF00027">
    <property type="entry name" value="cNMP_binding"/>
    <property type="match status" value="1"/>
</dbReference>
<evidence type="ECO:0000256" key="4">
    <source>
        <dbReference type="ARBA" id="ARBA00023159"/>
    </source>
</evidence>
<dbReference type="OrthoDB" id="9812325at2"/>
<keyword evidence="2" id="KW-0805">Transcription regulation</keyword>
<dbReference type="Gene3D" id="1.10.10.10">
    <property type="entry name" value="Winged helix-like DNA-binding domain superfamily/Winged helix DNA-binding domain"/>
    <property type="match status" value="1"/>
</dbReference>
<gene>
    <name evidence="8" type="ORF">BUY44_06835</name>
    <name evidence="9" type="ORF">BUY47_11435</name>
</gene>
<reference evidence="8" key="3">
    <citation type="submission" date="2018-03" db="EMBL/GenBank/DDBJ databases">
        <authorList>
            <person name="Keele B.F."/>
        </authorList>
    </citation>
    <scope>NUCLEOTIDE SEQUENCE</scope>
    <source>
        <strain evidence="8">SNUC 761</strain>
    </source>
</reference>
<dbReference type="EMBL" id="PYZI01000021">
    <property type="protein sequence ID" value="PTF12555.1"/>
    <property type="molecule type" value="Genomic_DNA"/>
</dbReference>
<sequence length="222" mass="25308">MDKIDYLSQINLFNELSMKELKIIDSISTMHPIQKGTIILSPNKPSETLFLLKKGNIRLYKMDQNGNELTVDLLGGGNIFGETNSLTLTNDEIYAKAMNEVYICTINKKQFTSLLEKKPKLGVKFIEILSTKLKEMYETGQEIALDNVKDRIIALLIKLSSKFGQEDDEWKTINVKITHQDIATMIGSTRETVSILMGELKKEGIVKKQFTYLKINIKKIKE</sequence>
<dbReference type="InterPro" id="IPR014710">
    <property type="entry name" value="RmlC-like_jellyroll"/>
</dbReference>
<evidence type="ECO:0000256" key="1">
    <source>
        <dbReference type="ARBA" id="ARBA00020091"/>
    </source>
</evidence>
<dbReference type="SMART" id="SM00100">
    <property type="entry name" value="cNMP"/>
    <property type="match status" value="1"/>
</dbReference>
<dbReference type="InterPro" id="IPR036390">
    <property type="entry name" value="WH_DNA-bd_sf"/>
</dbReference>
<dbReference type="Pfam" id="PF13545">
    <property type="entry name" value="HTH_Crp_2"/>
    <property type="match status" value="1"/>
</dbReference>
<dbReference type="InterPro" id="IPR012318">
    <property type="entry name" value="HTH_CRP"/>
</dbReference>
<evidence type="ECO:0000313" key="11">
    <source>
        <dbReference type="Proteomes" id="UP000242547"/>
    </source>
</evidence>
<dbReference type="CDD" id="cd00092">
    <property type="entry name" value="HTH_CRP"/>
    <property type="match status" value="1"/>
</dbReference>
<dbReference type="GO" id="GO:0003677">
    <property type="term" value="F:DNA binding"/>
    <property type="evidence" value="ECO:0007669"/>
    <property type="project" value="UniProtKB-KW"/>
</dbReference>
<dbReference type="PROSITE" id="PS50042">
    <property type="entry name" value="CNMP_BINDING_3"/>
    <property type="match status" value="1"/>
</dbReference>
<dbReference type="Proteomes" id="UP000242088">
    <property type="component" value="Unassembled WGS sequence"/>
</dbReference>
<feature type="domain" description="Cyclic nucleotide-binding" evidence="6">
    <location>
        <begin position="12"/>
        <end position="115"/>
    </location>
</feature>
<dbReference type="SMART" id="SM00419">
    <property type="entry name" value="HTH_CRP"/>
    <property type="match status" value="1"/>
</dbReference>
<evidence type="ECO:0000313" key="9">
    <source>
        <dbReference type="EMBL" id="PTF12555.1"/>
    </source>
</evidence>
<dbReference type="GO" id="GO:0005829">
    <property type="term" value="C:cytosol"/>
    <property type="evidence" value="ECO:0007669"/>
    <property type="project" value="TreeGrafter"/>
</dbReference>
<dbReference type="PRINTS" id="PR00034">
    <property type="entry name" value="HTHCRP"/>
</dbReference>
<evidence type="ECO:0000313" key="10">
    <source>
        <dbReference type="Proteomes" id="UP000242088"/>
    </source>
</evidence>
<dbReference type="InterPro" id="IPR018490">
    <property type="entry name" value="cNMP-bd_dom_sf"/>
</dbReference>
<dbReference type="CDD" id="cd00038">
    <property type="entry name" value="CAP_ED"/>
    <property type="match status" value="1"/>
</dbReference>
<dbReference type="AlphaFoldDB" id="A0A2T4L5Y0"/>
<dbReference type="PROSITE" id="PS51063">
    <property type="entry name" value="HTH_CRP_2"/>
    <property type="match status" value="1"/>
</dbReference>
<feature type="domain" description="HTH crp-type" evidence="7">
    <location>
        <begin position="146"/>
        <end position="219"/>
    </location>
</feature>
<dbReference type="EMBL" id="PYZL01000039">
    <property type="protein sequence ID" value="PTE73233.1"/>
    <property type="molecule type" value="Genomic_DNA"/>
</dbReference>
<name>A0A2T4L5Y0_9STAP</name>
<keyword evidence="5" id="KW-0804">Transcription</keyword>
<keyword evidence="3" id="KW-0238">DNA-binding</keyword>
<reference evidence="9" key="2">
    <citation type="submission" date="2018-03" db="EMBL/GenBank/DDBJ databases">
        <authorList>
            <person name="Naushad S."/>
        </authorList>
    </citation>
    <scope>NUCLEOTIDE SEQUENCE</scope>
    <source>
        <strain evidence="9">SNUC 1409</strain>
    </source>
</reference>
<dbReference type="InterPro" id="IPR036388">
    <property type="entry name" value="WH-like_DNA-bd_sf"/>
</dbReference>
<organism evidence="8 11">
    <name type="scientific">Staphylococcus devriesei</name>
    <dbReference type="NCBI Taxonomy" id="586733"/>
    <lineage>
        <taxon>Bacteria</taxon>
        <taxon>Bacillati</taxon>
        <taxon>Bacillota</taxon>
        <taxon>Bacilli</taxon>
        <taxon>Bacillales</taxon>
        <taxon>Staphylococcaceae</taxon>
        <taxon>Staphylococcus</taxon>
    </lineage>
</organism>
<dbReference type="SUPFAM" id="SSF46785">
    <property type="entry name" value="Winged helix' DNA-binding domain"/>
    <property type="match status" value="1"/>
</dbReference>
<reference evidence="10 11" key="1">
    <citation type="journal article" date="2016" name="Front. Microbiol.">
        <title>Comprehensive Phylogenetic Analysis of Bovine Non-aureus Staphylococci Species Based on Whole-Genome Sequencing.</title>
        <authorList>
            <person name="Naushad S."/>
            <person name="Barkema H.W."/>
            <person name="Luby C."/>
            <person name="Condas L.A."/>
            <person name="Nobrega D.B."/>
            <person name="Carson D.A."/>
            <person name="De Buck J."/>
        </authorList>
    </citation>
    <scope>NUCLEOTIDE SEQUENCE [LARGE SCALE GENOMIC DNA]</scope>
    <source>
        <strain evidence="9 10">SNUC 1409</strain>
        <strain evidence="8 11">SNUC 761</strain>
    </source>
</reference>
<dbReference type="GO" id="GO:0003700">
    <property type="term" value="F:DNA-binding transcription factor activity"/>
    <property type="evidence" value="ECO:0007669"/>
    <property type="project" value="TreeGrafter"/>
</dbReference>
<dbReference type="InterPro" id="IPR050397">
    <property type="entry name" value="Env_Response_Regulators"/>
</dbReference>
<dbReference type="Gene3D" id="2.60.120.10">
    <property type="entry name" value="Jelly Rolls"/>
    <property type="match status" value="1"/>
</dbReference>